<dbReference type="Gene3D" id="3.30.420.10">
    <property type="entry name" value="Ribonuclease H-like superfamily/Ribonuclease H"/>
    <property type="match status" value="1"/>
</dbReference>
<feature type="compositionally biased region" description="Low complexity" evidence="1">
    <location>
        <begin position="60"/>
        <end position="79"/>
    </location>
</feature>
<keyword evidence="4" id="KW-1185">Reference proteome</keyword>
<dbReference type="PANTHER" id="PTHR46889">
    <property type="entry name" value="TRANSPOSASE INSF FOR INSERTION SEQUENCE IS3B-RELATED"/>
    <property type="match status" value="1"/>
</dbReference>
<dbReference type="InterPro" id="IPR002514">
    <property type="entry name" value="Transposase_8"/>
</dbReference>
<feature type="domain" description="Integrase catalytic" evidence="2">
    <location>
        <begin position="234"/>
        <end position="397"/>
    </location>
</feature>
<dbReference type="InterPro" id="IPR001584">
    <property type="entry name" value="Integrase_cat-core"/>
</dbReference>
<dbReference type="Proteomes" id="UP000245048">
    <property type="component" value="Unassembled WGS sequence"/>
</dbReference>
<dbReference type="Gene3D" id="1.10.10.60">
    <property type="entry name" value="Homeodomain-like"/>
    <property type="match status" value="1"/>
</dbReference>
<dbReference type="GO" id="GO:0003677">
    <property type="term" value="F:DNA binding"/>
    <property type="evidence" value="ECO:0007669"/>
    <property type="project" value="InterPro"/>
</dbReference>
<evidence type="ECO:0000313" key="3">
    <source>
        <dbReference type="EMBL" id="PWC26804.1"/>
    </source>
</evidence>
<gene>
    <name evidence="3" type="ORF">CR165_21305</name>
</gene>
<dbReference type="AlphaFoldDB" id="A0A2U1UYR9"/>
<dbReference type="SUPFAM" id="SSF46689">
    <property type="entry name" value="Homeodomain-like"/>
    <property type="match status" value="1"/>
</dbReference>
<proteinExistence type="predicted"/>
<protein>
    <submittedName>
        <fullName evidence="3">IS3 family transposase</fullName>
    </submittedName>
</protein>
<name>A0A2U1UYR9_9PROT</name>
<reference evidence="4" key="1">
    <citation type="submission" date="2017-10" db="EMBL/GenBank/DDBJ databases">
        <authorList>
            <person name="Toshchakov S.V."/>
            <person name="Goeva M.A."/>
        </authorList>
    </citation>
    <scope>NUCLEOTIDE SEQUENCE [LARGE SCALE GENOMIC DNA]</scope>
    <source>
        <strain evidence="4">JR1/69-1-13</strain>
    </source>
</reference>
<dbReference type="GO" id="GO:0015074">
    <property type="term" value="P:DNA integration"/>
    <property type="evidence" value="ECO:0007669"/>
    <property type="project" value="InterPro"/>
</dbReference>
<dbReference type="SUPFAM" id="SSF53098">
    <property type="entry name" value="Ribonuclease H-like"/>
    <property type="match status" value="1"/>
</dbReference>
<dbReference type="InterPro" id="IPR012337">
    <property type="entry name" value="RNaseH-like_sf"/>
</dbReference>
<comment type="caution">
    <text evidence="3">The sequence shown here is derived from an EMBL/GenBank/DDBJ whole genome shotgun (WGS) entry which is preliminary data.</text>
</comment>
<evidence type="ECO:0000313" key="4">
    <source>
        <dbReference type="Proteomes" id="UP000245048"/>
    </source>
</evidence>
<feature type="region of interest" description="Disordered" evidence="1">
    <location>
        <begin position="38"/>
        <end position="79"/>
    </location>
</feature>
<dbReference type="Pfam" id="PF13333">
    <property type="entry name" value="rve_2"/>
    <property type="match status" value="1"/>
</dbReference>
<dbReference type="Pfam" id="PF00665">
    <property type="entry name" value="rve"/>
    <property type="match status" value="1"/>
</dbReference>
<organism evidence="3 4">
    <name type="scientific">Teichococcus aestuarii</name>
    <dbReference type="NCBI Taxonomy" id="568898"/>
    <lineage>
        <taxon>Bacteria</taxon>
        <taxon>Pseudomonadati</taxon>
        <taxon>Pseudomonadota</taxon>
        <taxon>Alphaproteobacteria</taxon>
        <taxon>Acetobacterales</taxon>
        <taxon>Roseomonadaceae</taxon>
        <taxon>Roseomonas</taxon>
    </lineage>
</organism>
<dbReference type="NCBIfam" id="NF033516">
    <property type="entry name" value="transpos_IS3"/>
    <property type="match status" value="1"/>
</dbReference>
<dbReference type="InterPro" id="IPR025948">
    <property type="entry name" value="HTH-like_dom"/>
</dbReference>
<dbReference type="EMBL" id="PDOA01000024">
    <property type="protein sequence ID" value="PWC26804.1"/>
    <property type="molecule type" value="Genomic_DNA"/>
</dbReference>
<dbReference type="Pfam" id="PF13276">
    <property type="entry name" value="HTH_21"/>
    <property type="match status" value="1"/>
</dbReference>
<dbReference type="GO" id="GO:0006313">
    <property type="term" value="P:DNA transposition"/>
    <property type="evidence" value="ECO:0007669"/>
    <property type="project" value="InterPro"/>
</dbReference>
<dbReference type="PROSITE" id="PS50994">
    <property type="entry name" value="INTEGRASE"/>
    <property type="match status" value="1"/>
</dbReference>
<evidence type="ECO:0000256" key="1">
    <source>
        <dbReference type="SAM" id="MobiDB-lite"/>
    </source>
</evidence>
<dbReference type="InterPro" id="IPR009057">
    <property type="entry name" value="Homeodomain-like_sf"/>
</dbReference>
<dbReference type="PANTHER" id="PTHR46889:SF4">
    <property type="entry name" value="TRANSPOSASE INSO FOR INSERTION SEQUENCE ELEMENT IS911B-RELATED"/>
    <property type="match status" value="1"/>
</dbReference>
<dbReference type="InterPro" id="IPR048020">
    <property type="entry name" value="Transpos_IS3"/>
</dbReference>
<dbReference type="OrthoDB" id="9803878at2"/>
<sequence>MNKTRREFTPEFKREAVALLRSSGRPLTQVAGELGIQPSMLRSWRRRQNGEAPRPQPVTAGSGSVASPSAPASSPADQAAEIARLRRELERARLERDILKKANRHLLGNPEMRFRFIAAHADTWPIRTACRVLGVSVSGYYAWRARPESARTVANRQILADIRRLHASHHGRYGSPRLQAALRAEGRLVSRGRVERLMRGAGIRAIAGRRCRPTTTNSRHALPVAPNLLNRQFSVTRPNRVWLADITYLPTGEGWLYLAAVLDLATRKVVGWSMRDHMRAELACAALIMAIQRQRPPPGLLQHSDRGSQYAAEDYRQLLKAAGMRQSMSRRGNCLDNAPMESFFHTLKVELAQQRRWATRDEARRDVFAYIESYYNRQRIHSALGYRTPEQMERAAA</sequence>
<dbReference type="Pfam" id="PF01527">
    <property type="entry name" value="HTH_Tnp_1"/>
    <property type="match status" value="1"/>
</dbReference>
<dbReference type="InterPro" id="IPR036397">
    <property type="entry name" value="RNaseH_sf"/>
</dbReference>
<accession>A0A2U1UYR9</accession>
<dbReference type="GO" id="GO:0004803">
    <property type="term" value="F:transposase activity"/>
    <property type="evidence" value="ECO:0007669"/>
    <property type="project" value="InterPro"/>
</dbReference>
<dbReference type="InterPro" id="IPR050900">
    <property type="entry name" value="Transposase_IS3/IS150/IS904"/>
</dbReference>
<evidence type="ECO:0000259" key="2">
    <source>
        <dbReference type="PROSITE" id="PS50994"/>
    </source>
</evidence>